<gene>
    <name evidence="1" type="ORF">FP026_28765</name>
</gene>
<proteinExistence type="predicted"/>
<organism evidence="1 2">
    <name type="scientific">Rhizobium tropici</name>
    <dbReference type="NCBI Taxonomy" id="398"/>
    <lineage>
        <taxon>Bacteria</taxon>
        <taxon>Pseudomonadati</taxon>
        <taxon>Pseudomonadota</taxon>
        <taxon>Alphaproteobacteria</taxon>
        <taxon>Hyphomicrobiales</taxon>
        <taxon>Rhizobiaceae</taxon>
        <taxon>Rhizobium/Agrobacterium group</taxon>
        <taxon>Rhizobium</taxon>
    </lineage>
</organism>
<dbReference type="AlphaFoldDB" id="A0A5B0VM30"/>
<dbReference type="Proteomes" id="UP000323608">
    <property type="component" value="Unassembled WGS sequence"/>
</dbReference>
<evidence type="ECO:0000313" key="1">
    <source>
        <dbReference type="EMBL" id="KAA1175484.1"/>
    </source>
</evidence>
<dbReference type="RefSeq" id="WP_149637973.1">
    <property type="nucleotide sequence ID" value="NZ_VNIP01000018.1"/>
</dbReference>
<sequence>MSSDSLFKFARVAGVASLVAVAGLLSSCQVRPLYAVSTGVTQKLSEVAFSDVGSRVGLQVRNQLIFIAGRGAGETKTPKYTVDLSVASGTGGVIYLPSSSTSAAGRTTVTASFTLKEAVTGKVLKSGSRSVTSLVDFPTQEFAKQRAIRDSEDRAAREVAEMVAADIAAALSH</sequence>
<dbReference type="GO" id="GO:0019867">
    <property type="term" value="C:outer membrane"/>
    <property type="evidence" value="ECO:0007669"/>
    <property type="project" value="InterPro"/>
</dbReference>
<protein>
    <recommendedName>
        <fullName evidence="3">LPS-assembly lipoprotein</fullName>
    </recommendedName>
</protein>
<evidence type="ECO:0008006" key="3">
    <source>
        <dbReference type="Google" id="ProtNLM"/>
    </source>
</evidence>
<evidence type="ECO:0000313" key="2">
    <source>
        <dbReference type="Proteomes" id="UP000323608"/>
    </source>
</evidence>
<comment type="caution">
    <text evidence="1">The sequence shown here is derived from an EMBL/GenBank/DDBJ whole genome shotgun (WGS) entry which is preliminary data.</text>
</comment>
<name>A0A5B0VM30_RHITR</name>
<reference evidence="1 2" key="1">
    <citation type="submission" date="2019-07" db="EMBL/GenBank/DDBJ databases">
        <title>The Draft Genome Sequence of Rhizobium tropici SARCC-755 Associated with Superior Nodulation on Pigeonpea (Cajanus cajan (L.) Millsp.).</title>
        <authorList>
            <person name="Bopape F.L."/>
            <person name="Hassen A.I."/>
            <person name="Swanevelder Z.H."/>
            <person name="Gwata E.T."/>
        </authorList>
    </citation>
    <scope>NUCLEOTIDE SEQUENCE [LARGE SCALE GENOMIC DNA]</scope>
    <source>
        <strain evidence="1 2">SARCC-755</strain>
    </source>
</reference>
<dbReference type="OrthoDB" id="7678210at2"/>
<dbReference type="EMBL" id="VNIP01000018">
    <property type="protein sequence ID" value="KAA1175484.1"/>
    <property type="molecule type" value="Genomic_DNA"/>
</dbReference>
<dbReference type="GO" id="GO:0043165">
    <property type="term" value="P:Gram-negative-bacterium-type cell outer membrane assembly"/>
    <property type="evidence" value="ECO:0007669"/>
    <property type="project" value="InterPro"/>
</dbReference>
<dbReference type="Gene3D" id="3.30.160.150">
    <property type="entry name" value="Lipoprotein like domain"/>
    <property type="match status" value="1"/>
</dbReference>
<accession>A0A5B0VM30</accession>